<feature type="transmembrane region" description="Helical" evidence="6">
    <location>
        <begin position="228"/>
        <end position="249"/>
    </location>
</feature>
<evidence type="ECO:0000313" key="8">
    <source>
        <dbReference type="Proteomes" id="UP000254569"/>
    </source>
</evidence>
<evidence type="ECO:0000313" key="7">
    <source>
        <dbReference type="EMBL" id="SUE16734.1"/>
    </source>
</evidence>
<dbReference type="SUPFAM" id="SSF88946">
    <property type="entry name" value="Sigma2 domain of RNA polymerase sigma factors"/>
    <property type="match status" value="1"/>
</dbReference>
<protein>
    <submittedName>
        <fullName evidence="7">Uncharacterized protein</fullName>
    </submittedName>
</protein>
<dbReference type="Proteomes" id="UP000254569">
    <property type="component" value="Unassembled WGS sequence"/>
</dbReference>
<dbReference type="AlphaFoldDB" id="A0A379M314"/>
<keyword evidence="6" id="KW-0812">Transmembrane</keyword>
<keyword evidence="6" id="KW-0472">Membrane</keyword>
<dbReference type="PANTHER" id="PTHR43133">
    <property type="entry name" value="RNA POLYMERASE ECF-TYPE SIGMA FACTO"/>
    <property type="match status" value="1"/>
</dbReference>
<evidence type="ECO:0000256" key="6">
    <source>
        <dbReference type="SAM" id="Phobius"/>
    </source>
</evidence>
<dbReference type="GO" id="GO:0016987">
    <property type="term" value="F:sigma factor activity"/>
    <property type="evidence" value="ECO:0007669"/>
    <property type="project" value="UniProtKB-KW"/>
</dbReference>
<keyword evidence="1" id="KW-0805">Transcription regulation</keyword>
<name>A0A379M314_9NOCA</name>
<dbReference type="RefSeq" id="WP_245959027.1">
    <property type="nucleotide sequence ID" value="NZ_UGVI01000001.1"/>
</dbReference>
<evidence type="ECO:0000256" key="5">
    <source>
        <dbReference type="SAM" id="MobiDB-lite"/>
    </source>
</evidence>
<dbReference type="InterPro" id="IPR013325">
    <property type="entry name" value="RNA_pol_sigma_r2"/>
</dbReference>
<gene>
    <name evidence="7" type="ORF">NCTC13296_03627</name>
</gene>
<organism evidence="7 8">
    <name type="scientific">Rhodococcus gordoniae</name>
    <dbReference type="NCBI Taxonomy" id="223392"/>
    <lineage>
        <taxon>Bacteria</taxon>
        <taxon>Bacillati</taxon>
        <taxon>Actinomycetota</taxon>
        <taxon>Actinomycetes</taxon>
        <taxon>Mycobacteriales</taxon>
        <taxon>Nocardiaceae</taxon>
        <taxon>Rhodococcus</taxon>
    </lineage>
</organism>
<keyword evidence="8" id="KW-1185">Reference proteome</keyword>
<dbReference type="GO" id="GO:0006352">
    <property type="term" value="P:DNA-templated transcription initiation"/>
    <property type="evidence" value="ECO:0007669"/>
    <property type="project" value="InterPro"/>
</dbReference>
<dbReference type="PANTHER" id="PTHR43133:SF8">
    <property type="entry name" value="RNA POLYMERASE SIGMA FACTOR HI_1459-RELATED"/>
    <property type="match status" value="1"/>
</dbReference>
<keyword evidence="6" id="KW-1133">Transmembrane helix</keyword>
<evidence type="ECO:0000256" key="3">
    <source>
        <dbReference type="ARBA" id="ARBA00023125"/>
    </source>
</evidence>
<proteinExistence type="predicted"/>
<evidence type="ECO:0000256" key="2">
    <source>
        <dbReference type="ARBA" id="ARBA00023082"/>
    </source>
</evidence>
<dbReference type="Gene3D" id="1.10.1740.10">
    <property type="match status" value="1"/>
</dbReference>
<sequence>MGHHPGRPDRELAAALRNGAPDATAAVYDRFAPGLYAYACGFVPVSSASDVVYDSVWAAAARIRSLRDPGLLRAWLHAVVRAECLRVLNRTGSALEYLPATDPAYQAGPEVLEVREAVHLLGGTAREVVDLAVRHHFSSHEIVAMLGSAGDGRVLAHAQDFVDRAVPRVPNALGTFSLLPFVPLPAHLRGRVLAVQPSEAELLDLGRRLEPVDREGFPRRDRRAKRTVPVVAASVALSAALGVGALFAFPQAEPVDRQVLRPATESTLDAGSAVATITTDTATETTTTPEAPETTTEEAVIEAPVATTTAAPLTEPTVASTTASTTTATSTGSGFTRRGGPGREAEPEEERQHRDTEESDAPGTATGRPTTSGAPTTPREMPTLPTFPPRGGG</sequence>
<dbReference type="GO" id="GO:0003677">
    <property type="term" value="F:DNA binding"/>
    <property type="evidence" value="ECO:0007669"/>
    <property type="project" value="UniProtKB-KW"/>
</dbReference>
<keyword evidence="2" id="KW-0731">Sigma factor</keyword>
<feature type="region of interest" description="Disordered" evidence="5">
    <location>
        <begin position="264"/>
        <end position="393"/>
    </location>
</feature>
<evidence type="ECO:0000256" key="4">
    <source>
        <dbReference type="ARBA" id="ARBA00023163"/>
    </source>
</evidence>
<feature type="compositionally biased region" description="Basic and acidic residues" evidence="5">
    <location>
        <begin position="341"/>
        <end position="356"/>
    </location>
</feature>
<reference evidence="7 8" key="1">
    <citation type="submission" date="2018-06" db="EMBL/GenBank/DDBJ databases">
        <authorList>
            <consortium name="Pathogen Informatics"/>
            <person name="Doyle S."/>
        </authorList>
    </citation>
    <scope>NUCLEOTIDE SEQUENCE [LARGE SCALE GENOMIC DNA]</scope>
    <source>
        <strain evidence="7 8">NCTC13296</strain>
    </source>
</reference>
<feature type="compositionally biased region" description="Low complexity" evidence="5">
    <location>
        <begin position="273"/>
        <end position="294"/>
    </location>
</feature>
<accession>A0A379M314</accession>
<keyword evidence="3" id="KW-0238">DNA-binding</keyword>
<feature type="compositionally biased region" description="Low complexity" evidence="5">
    <location>
        <begin position="301"/>
        <end position="338"/>
    </location>
</feature>
<dbReference type="InterPro" id="IPR039425">
    <property type="entry name" value="RNA_pol_sigma-70-like"/>
</dbReference>
<evidence type="ECO:0000256" key="1">
    <source>
        <dbReference type="ARBA" id="ARBA00023015"/>
    </source>
</evidence>
<dbReference type="EMBL" id="UGVI01000001">
    <property type="protein sequence ID" value="SUE16734.1"/>
    <property type="molecule type" value="Genomic_DNA"/>
</dbReference>
<keyword evidence="4" id="KW-0804">Transcription</keyword>